<reference evidence="7 8" key="1">
    <citation type="journal article" date="2022" name="Allergy">
        <title>Genome assembly and annotation of Periplaneta americana reveal a comprehensive cockroach allergen profile.</title>
        <authorList>
            <person name="Wang L."/>
            <person name="Xiong Q."/>
            <person name="Saelim N."/>
            <person name="Wang L."/>
            <person name="Nong W."/>
            <person name="Wan A.T."/>
            <person name="Shi M."/>
            <person name="Liu X."/>
            <person name="Cao Q."/>
            <person name="Hui J.H.L."/>
            <person name="Sookrung N."/>
            <person name="Leung T.F."/>
            <person name="Tungtrongchitr A."/>
            <person name="Tsui S.K.W."/>
        </authorList>
    </citation>
    <scope>NUCLEOTIDE SEQUENCE [LARGE SCALE GENOMIC DNA]</scope>
    <source>
        <strain evidence="7">PWHHKU_190912</strain>
    </source>
</reference>
<dbReference type="PANTHER" id="PTHR23359">
    <property type="entry name" value="NUCLEOTIDE KINASE"/>
    <property type="match status" value="1"/>
</dbReference>
<keyword evidence="4 5" id="KW-0418">Kinase</keyword>
<dbReference type="InterPro" id="IPR033690">
    <property type="entry name" value="Adenylat_kinase_CS"/>
</dbReference>
<dbReference type="InterPro" id="IPR027417">
    <property type="entry name" value="P-loop_NTPase"/>
</dbReference>
<protein>
    <recommendedName>
        <fullName evidence="6">Adenylate kinase active site lid domain-containing protein</fullName>
    </recommendedName>
</protein>
<dbReference type="Gene3D" id="3.40.50.300">
    <property type="entry name" value="P-loop containing nucleotide triphosphate hydrolases"/>
    <property type="match status" value="2"/>
</dbReference>
<evidence type="ECO:0000256" key="2">
    <source>
        <dbReference type="ARBA" id="ARBA00022679"/>
    </source>
</evidence>
<keyword evidence="2 5" id="KW-0808">Transferase</keyword>
<keyword evidence="8" id="KW-1185">Reference proteome</keyword>
<comment type="similarity">
    <text evidence="1 5">Belongs to the adenylate kinase family.</text>
</comment>
<dbReference type="Pfam" id="PF05191">
    <property type="entry name" value="ADK_lid"/>
    <property type="match status" value="1"/>
</dbReference>
<dbReference type="SUPFAM" id="SSF52540">
    <property type="entry name" value="P-loop containing nucleoside triphosphate hydrolases"/>
    <property type="match status" value="1"/>
</dbReference>
<dbReference type="PRINTS" id="PR00094">
    <property type="entry name" value="ADENYLTKNASE"/>
</dbReference>
<dbReference type="CDD" id="cd01428">
    <property type="entry name" value="ADK"/>
    <property type="match status" value="1"/>
</dbReference>
<evidence type="ECO:0000259" key="6">
    <source>
        <dbReference type="Pfam" id="PF05191"/>
    </source>
</evidence>
<dbReference type="HAMAP" id="MF_00235">
    <property type="entry name" value="Adenylate_kinase_Adk"/>
    <property type="match status" value="1"/>
</dbReference>
<feature type="non-terminal residue" evidence="7">
    <location>
        <position position="1"/>
    </location>
</feature>
<evidence type="ECO:0000313" key="8">
    <source>
        <dbReference type="Proteomes" id="UP001148838"/>
    </source>
</evidence>
<comment type="caution">
    <text evidence="7">The sequence shown here is derived from an EMBL/GenBank/DDBJ whole genome shotgun (WGS) entry which is preliminary data.</text>
</comment>
<dbReference type="Pfam" id="PF00406">
    <property type="entry name" value="ADK"/>
    <property type="match status" value="2"/>
</dbReference>
<keyword evidence="3" id="KW-0547">Nucleotide-binding</keyword>
<evidence type="ECO:0000256" key="5">
    <source>
        <dbReference type="RuleBase" id="RU003330"/>
    </source>
</evidence>
<gene>
    <name evidence="7" type="ORF">ANN_20262</name>
</gene>
<accession>A0ABQ8SCL5</accession>
<evidence type="ECO:0000256" key="4">
    <source>
        <dbReference type="ARBA" id="ARBA00022777"/>
    </source>
</evidence>
<evidence type="ECO:0000256" key="1">
    <source>
        <dbReference type="ARBA" id="ARBA00007220"/>
    </source>
</evidence>
<dbReference type="InterPro" id="IPR036193">
    <property type="entry name" value="ADK_active_lid_dom_sf"/>
</dbReference>
<proteinExistence type="inferred from homology"/>
<dbReference type="SUPFAM" id="SSF57774">
    <property type="entry name" value="Microbial and mitochondrial ADK, insert 'zinc finger' domain"/>
    <property type="match status" value="1"/>
</dbReference>
<sequence length="366" mass="40939">KMPPAAQPLPKSADEPIGINAVLLGPPGSGKGTQAPLLKNKFCLCHLSTGDMLRAEISSGSPLGRKIKKEMDAAFLQHRNICLSLIRADNPQVNMMRQLDVELKSSCDSLCLSFPEDFTKATIRNFREELRGREYESWKTLSGRGKGVEMYSEVTAANSWIANKKGLSTSEWISSLKMTANLAAVRSIPGRSLDGNLVNDDLVVSLVESNLDRPECKNGFLLDGFPRTVPQAEKLDKLLEKRKQELDAVIEFKIDDNLLVRRITGRLIHPASGRSYHEEFHPPRVPMKDDLTGEALIRRDDDNVDALKKRLEAYHKQTQPLVDYYSLRGIHHRIDAAESAANVFGSIDKIFLQSCTRKAKDRVMFV</sequence>
<dbReference type="Proteomes" id="UP001148838">
    <property type="component" value="Unassembled WGS sequence"/>
</dbReference>
<dbReference type="PROSITE" id="PS00113">
    <property type="entry name" value="ADENYLATE_KINASE"/>
    <property type="match status" value="1"/>
</dbReference>
<evidence type="ECO:0000256" key="3">
    <source>
        <dbReference type="ARBA" id="ARBA00022741"/>
    </source>
</evidence>
<organism evidence="7 8">
    <name type="scientific">Periplaneta americana</name>
    <name type="common">American cockroach</name>
    <name type="synonym">Blatta americana</name>
    <dbReference type="NCBI Taxonomy" id="6978"/>
    <lineage>
        <taxon>Eukaryota</taxon>
        <taxon>Metazoa</taxon>
        <taxon>Ecdysozoa</taxon>
        <taxon>Arthropoda</taxon>
        <taxon>Hexapoda</taxon>
        <taxon>Insecta</taxon>
        <taxon>Pterygota</taxon>
        <taxon>Neoptera</taxon>
        <taxon>Polyneoptera</taxon>
        <taxon>Dictyoptera</taxon>
        <taxon>Blattodea</taxon>
        <taxon>Blattoidea</taxon>
        <taxon>Blattidae</taxon>
        <taxon>Blattinae</taxon>
        <taxon>Periplaneta</taxon>
    </lineage>
</organism>
<name>A0ABQ8SCL5_PERAM</name>
<dbReference type="InterPro" id="IPR000850">
    <property type="entry name" value="Adenylat/UMP-CMP_kin"/>
</dbReference>
<dbReference type="InterPro" id="IPR007862">
    <property type="entry name" value="Adenylate_kinase_lid-dom"/>
</dbReference>
<evidence type="ECO:0000313" key="7">
    <source>
        <dbReference type="EMBL" id="KAJ4431663.1"/>
    </source>
</evidence>
<feature type="domain" description="Adenylate kinase active site lid" evidence="6">
    <location>
        <begin position="266"/>
        <end position="301"/>
    </location>
</feature>
<dbReference type="EMBL" id="JAJSOF020000031">
    <property type="protein sequence ID" value="KAJ4431663.1"/>
    <property type="molecule type" value="Genomic_DNA"/>
</dbReference>